<dbReference type="FunFam" id="2.120.10.80:FF:000134">
    <property type="entry name" value="Kelch domain-containing protein, putative"/>
    <property type="match status" value="1"/>
</dbReference>
<dbReference type="InterPro" id="IPR015915">
    <property type="entry name" value="Kelch-typ_b-propeller"/>
</dbReference>
<gene>
    <name evidence="1" type="ORF">GCK72_020396</name>
</gene>
<dbReference type="FunFam" id="2.120.10.80:FF:000150">
    <property type="entry name" value="Protein CBG04780"/>
    <property type="match status" value="1"/>
</dbReference>
<dbReference type="Pfam" id="PF24681">
    <property type="entry name" value="Kelch_KLHDC2_KLHL20_DRC7"/>
    <property type="match status" value="1"/>
</dbReference>
<protein>
    <submittedName>
        <fullName evidence="1">Uncharacterized protein</fullName>
    </submittedName>
</protein>
<dbReference type="GeneID" id="9818154"/>
<dbReference type="KEGG" id="crq:GCK72_020396"/>
<dbReference type="Proteomes" id="UP000483820">
    <property type="component" value="Chromosome V"/>
</dbReference>
<dbReference type="AlphaFoldDB" id="A0A6A5GHC7"/>
<dbReference type="RefSeq" id="XP_003116610.2">
    <property type="nucleotide sequence ID" value="XM_003116562.2"/>
</dbReference>
<dbReference type="InterPro" id="IPR011498">
    <property type="entry name" value="Kelch_2"/>
</dbReference>
<dbReference type="Pfam" id="PF07646">
    <property type="entry name" value="Kelch_2"/>
    <property type="match status" value="1"/>
</dbReference>
<dbReference type="Gene3D" id="2.120.10.80">
    <property type="entry name" value="Kelch-type beta propeller"/>
    <property type="match status" value="2"/>
</dbReference>
<sequence length="429" mass="48513">MALWTVHLEGGPRRVNHAAVAIGSKVYTFGGYCSGETTDSHDPLDVHVLDTENYRWLKLDPVYFHENRLFTLPELNQLSEVPEKMGGTVPYQRYGHTAVEYNGKAYVWGGRNDDYGACNLMHEYDPAKNMWRKVEIDGFIPPSRDGHTAVIWNNQMFVFGGFEEDSQRFSQETYVFDFGTATWREMHTKNTPPLWRDFHTASVIDGVMYIFGGRSDHNGQVGDEHLFHTTQDLYDDTLMALNLTTGVWTKQEIPADATCRPGGRRSHSTWVYGGKMYMFGGYLGTRNVHYNELYCFDPSTVSWSIIDVRGKYPTARRRHCSVVSNGRVYLFGGTMPNPSTCHPLSTTVYNGVISPSGLADLSDLHVLDFSPSLKTLAMRKVLIDLKAPSHQMFSSLQYDVPADLRYEMYCQVTPNNVVSVGSTRNDQSG</sequence>
<dbReference type="CTD" id="9818154"/>
<dbReference type="PANTHER" id="PTHR46461:SF1">
    <property type="entry name" value="KELCH DOMAIN-CONTAINING PROTEIN 3"/>
    <property type="match status" value="1"/>
</dbReference>
<proteinExistence type="predicted"/>
<dbReference type="PANTHER" id="PTHR46461">
    <property type="entry name" value="KELCH DOMAIN-CONTAINING PROTEIN 3"/>
    <property type="match status" value="1"/>
</dbReference>
<dbReference type="InterPro" id="IPR052637">
    <property type="entry name" value="KLHDC3-like"/>
</dbReference>
<dbReference type="GO" id="GO:0003682">
    <property type="term" value="F:chromatin binding"/>
    <property type="evidence" value="ECO:0007669"/>
    <property type="project" value="InterPro"/>
</dbReference>
<dbReference type="GO" id="GO:0005737">
    <property type="term" value="C:cytoplasm"/>
    <property type="evidence" value="ECO:0007669"/>
    <property type="project" value="TreeGrafter"/>
</dbReference>
<reference evidence="1 2" key="1">
    <citation type="submission" date="2019-12" db="EMBL/GenBank/DDBJ databases">
        <title>Chromosome-level assembly of the Caenorhabditis remanei genome.</title>
        <authorList>
            <person name="Teterina A.A."/>
            <person name="Willis J.H."/>
            <person name="Phillips P.C."/>
        </authorList>
    </citation>
    <scope>NUCLEOTIDE SEQUENCE [LARGE SCALE GENOMIC DNA]</scope>
    <source>
        <strain evidence="1 2">PX506</strain>
        <tissue evidence="1">Whole organism</tissue>
    </source>
</reference>
<dbReference type="EMBL" id="WUAV01000005">
    <property type="protein sequence ID" value="KAF1753839.1"/>
    <property type="molecule type" value="Genomic_DNA"/>
</dbReference>
<accession>A0A6A5GHC7</accession>
<comment type="caution">
    <text evidence="1">The sequence shown here is derived from an EMBL/GenBank/DDBJ whole genome shotgun (WGS) entry which is preliminary data.</text>
</comment>
<evidence type="ECO:0000313" key="2">
    <source>
        <dbReference type="Proteomes" id="UP000483820"/>
    </source>
</evidence>
<name>A0A6A5GHC7_CAERE</name>
<dbReference type="SUPFAM" id="SSF117281">
    <property type="entry name" value="Kelch motif"/>
    <property type="match status" value="1"/>
</dbReference>
<organism evidence="1 2">
    <name type="scientific">Caenorhabditis remanei</name>
    <name type="common">Caenorhabditis vulgaris</name>
    <dbReference type="NCBI Taxonomy" id="31234"/>
    <lineage>
        <taxon>Eukaryota</taxon>
        <taxon>Metazoa</taxon>
        <taxon>Ecdysozoa</taxon>
        <taxon>Nematoda</taxon>
        <taxon>Chromadorea</taxon>
        <taxon>Rhabditida</taxon>
        <taxon>Rhabditina</taxon>
        <taxon>Rhabditomorpha</taxon>
        <taxon>Rhabditoidea</taxon>
        <taxon>Rhabditidae</taxon>
        <taxon>Peloderinae</taxon>
        <taxon>Caenorhabditis</taxon>
    </lineage>
</organism>
<evidence type="ECO:0000313" key="1">
    <source>
        <dbReference type="EMBL" id="KAF1753839.1"/>
    </source>
</evidence>